<keyword evidence="2" id="KW-0413">Isomerase</keyword>
<dbReference type="Gene3D" id="3.30.70.100">
    <property type="match status" value="1"/>
</dbReference>
<dbReference type="SUPFAM" id="SSF54909">
    <property type="entry name" value="Dimeric alpha+beta barrel"/>
    <property type="match status" value="1"/>
</dbReference>
<dbReference type="InterPro" id="IPR013448">
    <property type="entry name" value="L-rhamnose_mutarotase"/>
</dbReference>
<dbReference type="PANTHER" id="PTHR34389">
    <property type="entry name" value="L-RHAMNOSE MUTAROTASE"/>
    <property type="match status" value="1"/>
</dbReference>
<evidence type="ECO:0000256" key="4">
    <source>
        <dbReference type="ARBA" id="ARBA00023308"/>
    </source>
</evidence>
<evidence type="ECO:0000313" key="6">
    <source>
        <dbReference type="EMBL" id="PWJ60670.1"/>
    </source>
</evidence>
<dbReference type="InterPro" id="IPR011008">
    <property type="entry name" value="Dimeric_a/b-barrel"/>
</dbReference>
<dbReference type="InterPro" id="IPR008000">
    <property type="entry name" value="Rham/fucose_mutarotase"/>
</dbReference>
<dbReference type="Pfam" id="PF05336">
    <property type="entry name" value="rhaM"/>
    <property type="match status" value="1"/>
</dbReference>
<dbReference type="PANTHER" id="PTHR34389:SF2">
    <property type="entry name" value="L-RHAMNOSE MUTAROTASE"/>
    <property type="match status" value="1"/>
</dbReference>
<evidence type="ECO:0000256" key="2">
    <source>
        <dbReference type="ARBA" id="ARBA00023235"/>
    </source>
</evidence>
<comment type="caution">
    <text evidence="6">The sequence shown here is derived from an EMBL/GenBank/DDBJ whole genome shotgun (WGS) entry which is preliminary data.</text>
</comment>
<name>A0A316AVF4_9BACT</name>
<keyword evidence="7" id="KW-1185">Reference proteome</keyword>
<accession>A0A316AVF4</accession>
<keyword evidence="3" id="KW-0119">Carbohydrate metabolism</keyword>
<dbReference type="Proteomes" id="UP000245880">
    <property type="component" value="Unassembled WGS sequence"/>
</dbReference>
<dbReference type="EMBL" id="QGDT01000001">
    <property type="protein sequence ID" value="PWJ60670.1"/>
    <property type="molecule type" value="Genomic_DNA"/>
</dbReference>
<keyword evidence="1" id="KW-0963">Cytoplasm</keyword>
<dbReference type="GO" id="GO:0062192">
    <property type="term" value="F:L-rhamnose mutarotase activity"/>
    <property type="evidence" value="ECO:0007669"/>
    <property type="project" value="UniProtKB-UniRule"/>
</dbReference>
<reference evidence="6 7" key="1">
    <citation type="submission" date="2018-03" db="EMBL/GenBank/DDBJ databases">
        <title>Genomic Encyclopedia of Archaeal and Bacterial Type Strains, Phase II (KMG-II): from individual species to whole genera.</title>
        <authorList>
            <person name="Goeker M."/>
        </authorList>
    </citation>
    <scope>NUCLEOTIDE SEQUENCE [LARGE SCALE GENOMIC DNA]</scope>
    <source>
        <strain evidence="6 7">DSM 100346</strain>
    </source>
</reference>
<dbReference type="GO" id="GO:0005737">
    <property type="term" value="C:cytoplasm"/>
    <property type="evidence" value="ECO:0007669"/>
    <property type="project" value="InterPro"/>
</dbReference>
<evidence type="ECO:0000256" key="1">
    <source>
        <dbReference type="ARBA" id="ARBA00022490"/>
    </source>
</evidence>
<dbReference type="GO" id="GO:0019301">
    <property type="term" value="P:rhamnose catabolic process"/>
    <property type="evidence" value="ECO:0007669"/>
    <property type="project" value="UniProtKB-UniRule"/>
</dbReference>
<evidence type="ECO:0000256" key="3">
    <source>
        <dbReference type="ARBA" id="ARBA00023277"/>
    </source>
</evidence>
<keyword evidence="4" id="KW-0684">Rhamnose metabolism</keyword>
<gene>
    <name evidence="6" type="ORF">CLV98_101855</name>
</gene>
<proteinExistence type="predicted"/>
<dbReference type="EC" id="5.1.3.32" evidence="5"/>
<organism evidence="6 7">
    <name type="scientific">Dyadobacter jejuensis</name>
    <dbReference type="NCBI Taxonomy" id="1082580"/>
    <lineage>
        <taxon>Bacteria</taxon>
        <taxon>Pseudomonadati</taxon>
        <taxon>Bacteroidota</taxon>
        <taxon>Cytophagia</taxon>
        <taxon>Cytophagales</taxon>
        <taxon>Spirosomataceae</taxon>
        <taxon>Dyadobacter</taxon>
    </lineage>
</organism>
<evidence type="ECO:0000313" key="7">
    <source>
        <dbReference type="Proteomes" id="UP000245880"/>
    </source>
</evidence>
<evidence type="ECO:0000256" key="5">
    <source>
        <dbReference type="NCBIfam" id="TIGR02625"/>
    </source>
</evidence>
<dbReference type="NCBIfam" id="TIGR02625">
    <property type="entry name" value="YiiL_rotase"/>
    <property type="match status" value="1"/>
</dbReference>
<dbReference type="OrthoDB" id="9799608at2"/>
<sequence length="97" mass="11424">MQLHPGQVEEYKKRHDEIWPELVRLLKESGVVDYSIFLDEETNTLFALQKQTGEGSSQDLGQTEIVQKWWKYMSDIMDTNPDHSPVSRPLERVFYLP</sequence>
<protein>
    <recommendedName>
        <fullName evidence="5">L-rhamnose mutarotase</fullName>
        <ecNumber evidence="5">5.1.3.32</ecNumber>
    </recommendedName>
</protein>
<dbReference type="AlphaFoldDB" id="A0A316AVF4"/>